<keyword evidence="1" id="KW-0812">Transmembrane</keyword>
<organism evidence="2 3">
    <name type="scientific">Haemonchus placei</name>
    <name type="common">Barber's pole worm</name>
    <dbReference type="NCBI Taxonomy" id="6290"/>
    <lineage>
        <taxon>Eukaryota</taxon>
        <taxon>Metazoa</taxon>
        <taxon>Ecdysozoa</taxon>
        <taxon>Nematoda</taxon>
        <taxon>Chromadorea</taxon>
        <taxon>Rhabditida</taxon>
        <taxon>Rhabditina</taxon>
        <taxon>Rhabditomorpha</taxon>
        <taxon>Strongyloidea</taxon>
        <taxon>Trichostrongylidae</taxon>
        <taxon>Haemonchus</taxon>
    </lineage>
</organism>
<protein>
    <submittedName>
        <fullName evidence="2">Uncharacterized protein</fullName>
    </submittedName>
</protein>
<dbReference type="AlphaFoldDB" id="A0A3P7Y1V1"/>
<sequence length="104" mass="11350">MERLPGSRLSERFIFSVGVRTISLLSFLCFFFCSIAFASLADAPRFTRLNVIERPPNTSSCSSNSPCCCMSAFFDAKLDDSSSIAVSITCSSRNLRALSVESNS</sequence>
<reference evidence="2 3" key="1">
    <citation type="submission" date="2018-11" db="EMBL/GenBank/DDBJ databases">
        <authorList>
            <consortium name="Pathogen Informatics"/>
        </authorList>
    </citation>
    <scope>NUCLEOTIDE SEQUENCE [LARGE SCALE GENOMIC DNA]</scope>
    <source>
        <strain evidence="2 3">MHpl1</strain>
    </source>
</reference>
<dbReference type="Proteomes" id="UP000268014">
    <property type="component" value="Unassembled WGS sequence"/>
</dbReference>
<gene>
    <name evidence="2" type="ORF">HPLM_LOCUS8743</name>
</gene>
<evidence type="ECO:0000313" key="2">
    <source>
        <dbReference type="EMBL" id="VDO35698.1"/>
    </source>
</evidence>
<name>A0A3P7Y1V1_HAEPC</name>
<dbReference type="EMBL" id="UZAF01016921">
    <property type="protein sequence ID" value="VDO35698.1"/>
    <property type="molecule type" value="Genomic_DNA"/>
</dbReference>
<evidence type="ECO:0000313" key="3">
    <source>
        <dbReference type="Proteomes" id="UP000268014"/>
    </source>
</evidence>
<keyword evidence="3" id="KW-1185">Reference proteome</keyword>
<keyword evidence="1" id="KW-0472">Membrane</keyword>
<keyword evidence="1" id="KW-1133">Transmembrane helix</keyword>
<accession>A0A3P7Y1V1</accession>
<evidence type="ECO:0000256" key="1">
    <source>
        <dbReference type="SAM" id="Phobius"/>
    </source>
</evidence>
<feature type="transmembrane region" description="Helical" evidence="1">
    <location>
        <begin position="21"/>
        <end position="41"/>
    </location>
</feature>
<proteinExistence type="predicted"/>